<organism evidence="2 3">
    <name type="scientific">Pontivivens nitratireducens</name>
    <dbReference type="NCBI Taxonomy" id="2758038"/>
    <lineage>
        <taxon>Bacteria</taxon>
        <taxon>Pseudomonadati</taxon>
        <taxon>Pseudomonadota</taxon>
        <taxon>Alphaproteobacteria</taxon>
        <taxon>Rhodobacterales</taxon>
        <taxon>Paracoccaceae</taxon>
        <taxon>Pontivivens</taxon>
    </lineage>
</organism>
<evidence type="ECO:0000313" key="2">
    <source>
        <dbReference type="EMBL" id="QIK41124.1"/>
    </source>
</evidence>
<name>A0A6G7VM91_9RHOB</name>
<dbReference type="Proteomes" id="UP000500791">
    <property type="component" value="Chromosome"/>
</dbReference>
<feature type="transmembrane region" description="Helical" evidence="1">
    <location>
        <begin position="37"/>
        <end position="55"/>
    </location>
</feature>
<evidence type="ECO:0000313" key="3">
    <source>
        <dbReference type="Proteomes" id="UP000500791"/>
    </source>
</evidence>
<feature type="transmembrane region" description="Helical" evidence="1">
    <location>
        <begin position="12"/>
        <end position="31"/>
    </location>
</feature>
<dbReference type="AlphaFoldDB" id="A0A6G7VM91"/>
<evidence type="ECO:0000256" key="1">
    <source>
        <dbReference type="SAM" id="Phobius"/>
    </source>
</evidence>
<protein>
    <submittedName>
        <fullName evidence="2">Uncharacterized protein</fullName>
    </submittedName>
</protein>
<gene>
    <name evidence="2" type="ORF">G8E03_10305</name>
</gene>
<keyword evidence="1" id="KW-0812">Transmembrane</keyword>
<keyword evidence="3" id="KW-1185">Reference proteome</keyword>
<keyword evidence="1" id="KW-1133">Transmembrane helix</keyword>
<sequence>MARVLAILSHPATALLAGLYLMCISFAWTFFGMMPAPVVIGSLLWIGGGIVIVTGKKLLDRAENT</sequence>
<dbReference type="EMBL" id="CP049811">
    <property type="protein sequence ID" value="QIK41124.1"/>
    <property type="molecule type" value="Genomic_DNA"/>
</dbReference>
<proteinExistence type="predicted"/>
<dbReference type="RefSeq" id="WP_166191298.1">
    <property type="nucleotide sequence ID" value="NZ_CP049811.1"/>
</dbReference>
<accession>A0A6G7VM91</accession>
<reference evidence="2 3" key="1">
    <citation type="submission" date="2020-03" db="EMBL/GenBank/DDBJ databases">
        <title>Complete genome sequence of Monaibacterium sp. ALG8 with diverse plasmids.</title>
        <authorList>
            <person name="Sun C."/>
        </authorList>
    </citation>
    <scope>NUCLEOTIDE SEQUENCE [LARGE SCALE GENOMIC DNA]</scope>
    <source>
        <strain evidence="2 3">ALG8</strain>
    </source>
</reference>
<keyword evidence="1" id="KW-0472">Membrane</keyword>
<dbReference type="KEGG" id="mon:G8E03_10305"/>